<reference evidence="7 8" key="1">
    <citation type="journal article" date="2019" name="Plant Biotechnol. J.">
        <title>The red bayberry genome and genetic basis of sex determination.</title>
        <authorList>
            <person name="Jia H.M."/>
            <person name="Jia H.J."/>
            <person name="Cai Q.L."/>
            <person name="Wang Y."/>
            <person name="Zhao H.B."/>
            <person name="Yang W.F."/>
            <person name="Wang G.Y."/>
            <person name="Li Y.H."/>
            <person name="Zhan D.L."/>
            <person name="Shen Y.T."/>
            <person name="Niu Q.F."/>
            <person name="Chang L."/>
            <person name="Qiu J."/>
            <person name="Zhao L."/>
            <person name="Xie H.B."/>
            <person name="Fu W.Y."/>
            <person name="Jin J."/>
            <person name="Li X.W."/>
            <person name="Jiao Y."/>
            <person name="Zhou C.C."/>
            <person name="Tu T."/>
            <person name="Chai C.Y."/>
            <person name="Gao J.L."/>
            <person name="Fan L.J."/>
            <person name="van de Weg E."/>
            <person name="Wang J.Y."/>
            <person name="Gao Z.S."/>
        </authorList>
    </citation>
    <scope>NUCLEOTIDE SEQUENCE [LARGE SCALE GENOMIC DNA]</scope>
    <source>
        <tissue evidence="7">Leaves</tissue>
    </source>
</reference>
<dbReference type="Pfam" id="PF14543">
    <property type="entry name" value="TAXi_N"/>
    <property type="match status" value="1"/>
</dbReference>
<dbReference type="PRINTS" id="PR00792">
    <property type="entry name" value="PEPSIN"/>
</dbReference>
<evidence type="ECO:0000313" key="7">
    <source>
        <dbReference type="EMBL" id="KAB1201793.1"/>
    </source>
</evidence>
<feature type="active site" evidence="2">
    <location>
        <position position="342"/>
    </location>
</feature>
<dbReference type="GO" id="GO:0004190">
    <property type="term" value="F:aspartic-type endopeptidase activity"/>
    <property type="evidence" value="ECO:0007669"/>
    <property type="project" value="UniProtKB-KW"/>
</dbReference>
<feature type="domain" description="Peptidase A1" evidence="6">
    <location>
        <begin position="107"/>
        <end position="487"/>
    </location>
</feature>
<evidence type="ECO:0000256" key="1">
    <source>
        <dbReference type="ARBA" id="ARBA00007447"/>
    </source>
</evidence>
<evidence type="ECO:0000259" key="6">
    <source>
        <dbReference type="PROSITE" id="PS51767"/>
    </source>
</evidence>
<dbReference type="InterPro" id="IPR001461">
    <property type="entry name" value="Aspartic_peptidase_A1"/>
</dbReference>
<evidence type="ECO:0000313" key="8">
    <source>
        <dbReference type="Proteomes" id="UP000516437"/>
    </source>
</evidence>
<dbReference type="Proteomes" id="UP000516437">
    <property type="component" value="Chromosome 8"/>
</dbReference>
<dbReference type="SUPFAM" id="SSF50630">
    <property type="entry name" value="Acid proteases"/>
    <property type="match status" value="1"/>
</dbReference>
<dbReference type="InterPro" id="IPR033121">
    <property type="entry name" value="PEPTIDASE_A1"/>
</dbReference>
<evidence type="ECO:0000256" key="3">
    <source>
        <dbReference type="RuleBase" id="RU000454"/>
    </source>
</evidence>
<sequence length="574" mass="62364">MANWTRSTSPCTSIIFVLLLSLGSPACYVSGATMGFDMYHRFSEPVKRILGTEGLPEKGTIEYYVAMAHRDRSIHARRLLDAGKNQSPLTFANGNETFHIDVDQYLYYANVSVGTPSLSFLVALDTGSSLFWLPCDCNSSTDATCQTTSIYSPSTGQEIILNNYSPQNSSTSEIVSCNNSTYWCSTPCSSASSSCSYGTRYADGTQSSGILVEDVLHLITDDDRLNPVNTRITIGCQTQSGGPDPPINGLMGLEYFMDKRSVPSVPNTLARNRLASNSFSMCFGPDGAGRISFGNKGSSDQRETPFTIGQDPSPGAYNISITHITLGNNTSSDQQEFSAMFDSFAAITHLTQATYDFISQSFTSQVHESSYFGVYPFEFCYTTLRSSEKHIGLIYLCQHLSIFFKFEAPTNSRLCAIYIPNLTLTMEGGDQYIITNPTEPNYNSTTETSYQCLGILRSATNLNIIGQNFMTGYEIVFDGDRDVLGWKPSNCGYAENSNAPISQPQLSPFSPPAPPDSPNSQSVPPAVNPDAPRGSGNGSSTPAVSTSHSDSAELKTFTRASLMLLVSFLAFVIC</sequence>
<organism evidence="7 8">
    <name type="scientific">Morella rubra</name>
    <name type="common">Chinese bayberry</name>
    <dbReference type="NCBI Taxonomy" id="262757"/>
    <lineage>
        <taxon>Eukaryota</taxon>
        <taxon>Viridiplantae</taxon>
        <taxon>Streptophyta</taxon>
        <taxon>Embryophyta</taxon>
        <taxon>Tracheophyta</taxon>
        <taxon>Spermatophyta</taxon>
        <taxon>Magnoliopsida</taxon>
        <taxon>eudicotyledons</taxon>
        <taxon>Gunneridae</taxon>
        <taxon>Pentapetalae</taxon>
        <taxon>rosids</taxon>
        <taxon>fabids</taxon>
        <taxon>Fagales</taxon>
        <taxon>Myricaceae</taxon>
        <taxon>Morella</taxon>
    </lineage>
</organism>
<dbReference type="PANTHER" id="PTHR13683:SF826">
    <property type="entry name" value="ASPARTYL PROTEASE FAMILY PROTEIN 1"/>
    <property type="match status" value="1"/>
</dbReference>
<dbReference type="PANTHER" id="PTHR13683">
    <property type="entry name" value="ASPARTYL PROTEASES"/>
    <property type="match status" value="1"/>
</dbReference>
<dbReference type="EMBL" id="RXIC02000026">
    <property type="protein sequence ID" value="KAB1201793.1"/>
    <property type="molecule type" value="Genomic_DNA"/>
</dbReference>
<proteinExistence type="inferred from homology"/>
<keyword evidence="3" id="KW-0064">Aspartyl protease</keyword>
<keyword evidence="5" id="KW-0732">Signal</keyword>
<evidence type="ECO:0000256" key="2">
    <source>
        <dbReference type="PIRSR" id="PIRSR601461-1"/>
    </source>
</evidence>
<feature type="compositionally biased region" description="Polar residues" evidence="4">
    <location>
        <begin position="538"/>
        <end position="549"/>
    </location>
</feature>
<dbReference type="InterPro" id="IPR021109">
    <property type="entry name" value="Peptidase_aspartic_dom_sf"/>
</dbReference>
<dbReference type="Gene3D" id="2.40.70.10">
    <property type="entry name" value="Acid Proteases"/>
    <property type="match status" value="2"/>
</dbReference>
<feature type="active site" evidence="2">
    <location>
        <position position="125"/>
    </location>
</feature>
<evidence type="ECO:0000256" key="5">
    <source>
        <dbReference type="SAM" id="SignalP"/>
    </source>
</evidence>
<dbReference type="InterPro" id="IPR001969">
    <property type="entry name" value="Aspartic_peptidase_AS"/>
</dbReference>
<feature type="signal peptide" evidence="5">
    <location>
        <begin position="1"/>
        <end position="31"/>
    </location>
</feature>
<protein>
    <submittedName>
        <fullName evidence="7">Aspartic proteinase-like protein 1</fullName>
    </submittedName>
</protein>
<dbReference type="PROSITE" id="PS00141">
    <property type="entry name" value="ASP_PROTEASE"/>
    <property type="match status" value="1"/>
</dbReference>
<feature type="chain" id="PRO_5025329809" evidence="5">
    <location>
        <begin position="32"/>
        <end position="574"/>
    </location>
</feature>
<dbReference type="InterPro" id="IPR032861">
    <property type="entry name" value="TAXi_N"/>
</dbReference>
<feature type="region of interest" description="Disordered" evidence="4">
    <location>
        <begin position="502"/>
        <end position="550"/>
    </location>
</feature>
<keyword evidence="8" id="KW-1185">Reference proteome</keyword>
<comment type="caution">
    <text evidence="7">The sequence shown here is derived from an EMBL/GenBank/DDBJ whole genome shotgun (WGS) entry which is preliminary data.</text>
</comment>
<comment type="similarity">
    <text evidence="1 3">Belongs to the peptidase A1 family.</text>
</comment>
<dbReference type="AlphaFoldDB" id="A0A6A1UNL1"/>
<gene>
    <name evidence="7" type="ORF">CJ030_MR8G022495</name>
</gene>
<dbReference type="OrthoDB" id="2747330at2759"/>
<dbReference type="GO" id="GO:0006508">
    <property type="term" value="P:proteolysis"/>
    <property type="evidence" value="ECO:0007669"/>
    <property type="project" value="UniProtKB-KW"/>
</dbReference>
<name>A0A6A1UNL1_9ROSI</name>
<keyword evidence="3" id="KW-0378">Hydrolase</keyword>
<accession>A0A6A1UNL1</accession>
<keyword evidence="3" id="KW-0645">Protease</keyword>
<dbReference type="PROSITE" id="PS51767">
    <property type="entry name" value="PEPTIDASE_A1"/>
    <property type="match status" value="1"/>
</dbReference>
<evidence type="ECO:0000256" key="4">
    <source>
        <dbReference type="SAM" id="MobiDB-lite"/>
    </source>
</evidence>